<dbReference type="PROSITE" id="PS51819">
    <property type="entry name" value="VOC"/>
    <property type="match status" value="1"/>
</dbReference>
<dbReference type="Pfam" id="PF00903">
    <property type="entry name" value="Glyoxalase"/>
    <property type="match status" value="1"/>
</dbReference>
<dbReference type="InterPro" id="IPR051785">
    <property type="entry name" value="MMCE/EMCE_epimerase"/>
</dbReference>
<dbReference type="PANTHER" id="PTHR43048:SF5">
    <property type="entry name" value="BLR5325 PROTEIN"/>
    <property type="match status" value="1"/>
</dbReference>
<reference evidence="3 4" key="1">
    <citation type="journal article" date="2013" name="J. Microbiol.">
        <title>Lysinibacillus chungkukjangi sp. nov., isolated from Chungkukjang, Korean fermented soybean food.</title>
        <authorList>
            <person name="Kim S.J."/>
            <person name="Jang Y.H."/>
            <person name="Hamada M."/>
            <person name="Ahn J.H."/>
            <person name="Weon H.Y."/>
            <person name="Suzuki K."/>
            <person name="Whang K.S."/>
            <person name="Kwon S.W."/>
        </authorList>
    </citation>
    <scope>NUCLEOTIDE SEQUENCE [LARGE SCALE GENOMIC DNA]</scope>
    <source>
        <strain evidence="3 4">MCCC 1A12701</strain>
    </source>
</reference>
<dbReference type="InterPro" id="IPR029068">
    <property type="entry name" value="Glyas_Bleomycin-R_OHBP_Dase"/>
</dbReference>
<dbReference type="Proteomes" id="UP000274033">
    <property type="component" value="Unassembled WGS sequence"/>
</dbReference>
<dbReference type="OrthoDB" id="9795618at2"/>
<dbReference type="SUPFAM" id="SSF54593">
    <property type="entry name" value="Glyoxalase/Bleomycin resistance protein/Dihydroxybiphenyl dioxygenase"/>
    <property type="match status" value="1"/>
</dbReference>
<keyword evidence="4" id="KW-1185">Reference proteome</keyword>
<evidence type="ECO:0000313" key="3">
    <source>
        <dbReference type="EMBL" id="RQW74219.1"/>
    </source>
</evidence>
<dbReference type="InterPro" id="IPR004360">
    <property type="entry name" value="Glyas_Fos-R_dOase_dom"/>
</dbReference>
<dbReference type="InterPro" id="IPR037523">
    <property type="entry name" value="VOC_core"/>
</dbReference>
<dbReference type="Gene3D" id="3.10.180.10">
    <property type="entry name" value="2,3-Dihydroxybiphenyl 1,2-Dioxygenase, domain 1"/>
    <property type="match status" value="1"/>
</dbReference>
<dbReference type="CDD" id="cd08353">
    <property type="entry name" value="VOC_like"/>
    <property type="match status" value="1"/>
</dbReference>
<organism evidence="3 4">
    <name type="scientific">Lysinibacillus composti</name>
    <dbReference type="NCBI Taxonomy" id="720633"/>
    <lineage>
        <taxon>Bacteria</taxon>
        <taxon>Bacillati</taxon>
        <taxon>Bacillota</taxon>
        <taxon>Bacilli</taxon>
        <taxon>Bacillales</taxon>
        <taxon>Bacillaceae</taxon>
        <taxon>Lysinibacillus</taxon>
    </lineage>
</organism>
<sequence>MKIHKIDHVGIIVNDLSAAKEFFIDFGLDVLGEAEVDGKWAERIIGLTNVKSTIVMLGMPDGQAALELVKFHTPSDIGIQQSFANHIAFAVEDIESIVAKLKKKGTEVFFDIQNYGNAYKLCFVHGPEGIVLELAEKIKN</sequence>
<dbReference type="EMBL" id="RRCT01000011">
    <property type="protein sequence ID" value="RQW74219.1"/>
    <property type="molecule type" value="Genomic_DNA"/>
</dbReference>
<evidence type="ECO:0000313" key="4">
    <source>
        <dbReference type="Proteomes" id="UP000274033"/>
    </source>
</evidence>
<dbReference type="GO" id="GO:0004493">
    <property type="term" value="F:methylmalonyl-CoA epimerase activity"/>
    <property type="evidence" value="ECO:0007669"/>
    <property type="project" value="TreeGrafter"/>
</dbReference>
<keyword evidence="1" id="KW-0479">Metal-binding</keyword>
<dbReference type="RefSeq" id="WP_124765294.1">
    <property type="nucleotide sequence ID" value="NZ_JAFBDY010000010.1"/>
</dbReference>
<name>A0A3N9UCT0_9BACI</name>
<accession>A0A3N9UCT0</accession>
<evidence type="ECO:0000259" key="2">
    <source>
        <dbReference type="PROSITE" id="PS51819"/>
    </source>
</evidence>
<feature type="domain" description="VOC" evidence="2">
    <location>
        <begin position="5"/>
        <end position="137"/>
    </location>
</feature>
<dbReference type="PANTHER" id="PTHR43048">
    <property type="entry name" value="METHYLMALONYL-COA EPIMERASE"/>
    <property type="match status" value="1"/>
</dbReference>
<proteinExistence type="predicted"/>
<comment type="caution">
    <text evidence="3">The sequence shown here is derived from an EMBL/GenBank/DDBJ whole genome shotgun (WGS) entry which is preliminary data.</text>
</comment>
<dbReference type="GO" id="GO:0046872">
    <property type="term" value="F:metal ion binding"/>
    <property type="evidence" value="ECO:0007669"/>
    <property type="project" value="UniProtKB-KW"/>
</dbReference>
<dbReference type="AlphaFoldDB" id="A0A3N9UCT0"/>
<protein>
    <submittedName>
        <fullName evidence="3">VOC family protein</fullName>
    </submittedName>
</protein>
<gene>
    <name evidence="3" type="ORF">EBB45_12755</name>
</gene>
<dbReference type="GO" id="GO:0046491">
    <property type="term" value="P:L-methylmalonyl-CoA metabolic process"/>
    <property type="evidence" value="ECO:0007669"/>
    <property type="project" value="TreeGrafter"/>
</dbReference>
<evidence type="ECO:0000256" key="1">
    <source>
        <dbReference type="ARBA" id="ARBA00022723"/>
    </source>
</evidence>